<keyword evidence="2" id="KW-0012">Acyltransferase</keyword>
<keyword evidence="5" id="KW-1185">Reference proteome</keyword>
<dbReference type="SUPFAM" id="SSF55729">
    <property type="entry name" value="Acyl-CoA N-acyltransferases (Nat)"/>
    <property type="match status" value="1"/>
</dbReference>
<dbReference type="CDD" id="cd04301">
    <property type="entry name" value="NAT_SF"/>
    <property type="match status" value="1"/>
</dbReference>
<reference evidence="4 5" key="1">
    <citation type="submission" date="2016-11" db="EMBL/GenBank/DDBJ databases">
        <authorList>
            <person name="Jaros S."/>
            <person name="Januszkiewicz K."/>
            <person name="Wedrychowicz H."/>
        </authorList>
    </citation>
    <scope>NUCLEOTIDE SEQUENCE [LARGE SCALE GENOMIC DNA]</scope>
    <source>
        <strain evidence="4 5">DSM 21758</strain>
    </source>
</reference>
<keyword evidence="1 4" id="KW-0808">Transferase</keyword>
<dbReference type="EMBL" id="FQZB01000006">
    <property type="protein sequence ID" value="SHJ11772.1"/>
    <property type="molecule type" value="Genomic_DNA"/>
</dbReference>
<dbReference type="PROSITE" id="PS51186">
    <property type="entry name" value="GNAT"/>
    <property type="match status" value="1"/>
</dbReference>
<name>A0A1M6GPE8_9CLOT</name>
<dbReference type="InterPro" id="IPR000182">
    <property type="entry name" value="GNAT_dom"/>
</dbReference>
<sequence>MCIVRKLKKEEIDKVMEIWKLSTIKAHDFIDKKYWENNYNVVKNVYIPMADTFVYDDGKDIRGFISIINNEFIGAVFIDIDYQGLGIGSTLIDYVSDKYKKIELAVYKENERAVKFYKKKGFKVIREEQNEDSGFDEYIMGK</sequence>
<dbReference type="PANTHER" id="PTHR43800">
    <property type="entry name" value="PEPTIDYL-LYSINE N-ACETYLTRANSFERASE YJAB"/>
    <property type="match status" value="1"/>
</dbReference>
<dbReference type="STRING" id="1121302.SAMN02745163_01342"/>
<evidence type="ECO:0000313" key="4">
    <source>
        <dbReference type="EMBL" id="SHJ11772.1"/>
    </source>
</evidence>
<dbReference type="NCBIfam" id="NF007853">
    <property type="entry name" value="PRK10562.1"/>
    <property type="match status" value="1"/>
</dbReference>
<dbReference type="GO" id="GO:0016747">
    <property type="term" value="F:acyltransferase activity, transferring groups other than amino-acyl groups"/>
    <property type="evidence" value="ECO:0007669"/>
    <property type="project" value="InterPro"/>
</dbReference>
<gene>
    <name evidence="4" type="ORF">SAMN02745163_01342</name>
</gene>
<dbReference type="InterPro" id="IPR016181">
    <property type="entry name" value="Acyl_CoA_acyltransferase"/>
</dbReference>
<dbReference type="Gene3D" id="3.40.630.30">
    <property type="match status" value="1"/>
</dbReference>
<feature type="domain" description="N-acetyltransferase" evidence="3">
    <location>
        <begin position="2"/>
        <end position="142"/>
    </location>
</feature>
<dbReference type="RefSeq" id="WP_072985913.1">
    <property type="nucleotide sequence ID" value="NZ_FQZB01000006.1"/>
</dbReference>
<organism evidence="4 5">
    <name type="scientific">Clostridium cavendishii DSM 21758</name>
    <dbReference type="NCBI Taxonomy" id="1121302"/>
    <lineage>
        <taxon>Bacteria</taxon>
        <taxon>Bacillati</taxon>
        <taxon>Bacillota</taxon>
        <taxon>Clostridia</taxon>
        <taxon>Eubacteriales</taxon>
        <taxon>Clostridiaceae</taxon>
        <taxon>Clostridium</taxon>
    </lineage>
</organism>
<dbReference type="PANTHER" id="PTHR43800:SF1">
    <property type="entry name" value="PEPTIDYL-LYSINE N-ACETYLTRANSFERASE YJAB"/>
    <property type="match status" value="1"/>
</dbReference>
<accession>A0A1M6GPE8</accession>
<evidence type="ECO:0000259" key="3">
    <source>
        <dbReference type="PROSITE" id="PS51186"/>
    </source>
</evidence>
<dbReference type="AlphaFoldDB" id="A0A1M6GPE8"/>
<evidence type="ECO:0000256" key="2">
    <source>
        <dbReference type="ARBA" id="ARBA00023315"/>
    </source>
</evidence>
<protein>
    <submittedName>
        <fullName evidence="4">Putative acetyltransferase</fullName>
    </submittedName>
</protein>
<dbReference type="Pfam" id="PF13673">
    <property type="entry name" value="Acetyltransf_10"/>
    <property type="match status" value="1"/>
</dbReference>
<evidence type="ECO:0000313" key="5">
    <source>
        <dbReference type="Proteomes" id="UP000184310"/>
    </source>
</evidence>
<proteinExistence type="predicted"/>
<evidence type="ECO:0000256" key="1">
    <source>
        <dbReference type="ARBA" id="ARBA00022679"/>
    </source>
</evidence>
<dbReference type="Proteomes" id="UP000184310">
    <property type="component" value="Unassembled WGS sequence"/>
</dbReference>